<proteinExistence type="predicted"/>
<evidence type="ECO:0008006" key="2">
    <source>
        <dbReference type="Google" id="ProtNLM"/>
    </source>
</evidence>
<accession>A0A0F9AVY4</accession>
<dbReference type="AlphaFoldDB" id="A0A0F9AVY4"/>
<organism evidence="1">
    <name type="scientific">marine sediment metagenome</name>
    <dbReference type="NCBI Taxonomy" id="412755"/>
    <lineage>
        <taxon>unclassified sequences</taxon>
        <taxon>metagenomes</taxon>
        <taxon>ecological metagenomes</taxon>
    </lineage>
</organism>
<sequence length="198" mass="23495">MKLIKKFETRRNKQGVKVRFGLYRCPKCEKTVKRMVSNGDRNKTCSHRCQPLKHGDNIKGKRTRLYQTWAGMKSRCFNPKNKKYKYYGGRDITIYEKWKSDYTVFREWALANGYKDNLTIDRIDNNGNYCKSNCRWATDTEQQRNTRRNHSVTYNGKTQCIAAWAEEYGINDGTLRSRLRLGWSIEKALTTPVKKRRK</sequence>
<name>A0A0F9AVY4_9ZZZZ</name>
<evidence type="ECO:0000313" key="1">
    <source>
        <dbReference type="EMBL" id="KKL05742.1"/>
    </source>
</evidence>
<protein>
    <recommendedName>
        <fullName evidence="2">Nuclease associated modular domain-containing protein</fullName>
    </recommendedName>
</protein>
<gene>
    <name evidence="1" type="ORF">LCGC14_2602990</name>
</gene>
<comment type="caution">
    <text evidence="1">The sequence shown here is derived from an EMBL/GenBank/DDBJ whole genome shotgun (WGS) entry which is preliminary data.</text>
</comment>
<reference evidence="1" key="1">
    <citation type="journal article" date="2015" name="Nature">
        <title>Complex archaea that bridge the gap between prokaryotes and eukaryotes.</title>
        <authorList>
            <person name="Spang A."/>
            <person name="Saw J.H."/>
            <person name="Jorgensen S.L."/>
            <person name="Zaremba-Niedzwiedzka K."/>
            <person name="Martijn J."/>
            <person name="Lind A.E."/>
            <person name="van Eijk R."/>
            <person name="Schleper C."/>
            <person name="Guy L."/>
            <person name="Ettema T.J."/>
        </authorList>
    </citation>
    <scope>NUCLEOTIDE SEQUENCE</scope>
</reference>
<dbReference type="EMBL" id="LAZR01043990">
    <property type="protein sequence ID" value="KKL05742.1"/>
    <property type="molecule type" value="Genomic_DNA"/>
</dbReference>